<reference evidence="3 4" key="1">
    <citation type="submission" date="2014-11" db="EMBL/GenBank/DDBJ databases">
        <title>Complete Genome Sequence of Pseudoalteromonas sp. Strain OCN003 Isolated from Kaneohe Bay, Oahu, Hawaii.</title>
        <authorList>
            <person name="Beurmann S."/>
            <person name="Videau P."/>
            <person name="Ushijima B."/>
            <person name="Smith A.M."/>
            <person name="Aeby G.S."/>
            <person name="Callahan S.M."/>
            <person name="Belcaid M."/>
        </authorList>
    </citation>
    <scope>NUCLEOTIDE SEQUENCE [LARGE SCALE GENOMIC DNA]</scope>
    <source>
        <strain evidence="3 4">OCN003</strain>
    </source>
</reference>
<dbReference type="HOGENOM" id="CLU_085083_0_1_6"/>
<feature type="transmembrane region" description="Helical" evidence="2">
    <location>
        <begin position="27"/>
        <end position="47"/>
    </location>
</feature>
<keyword evidence="2" id="KW-1133">Transmembrane helix</keyword>
<feature type="region of interest" description="Disordered" evidence="1">
    <location>
        <begin position="141"/>
        <end position="167"/>
    </location>
</feature>
<keyword evidence="2" id="KW-0812">Transmembrane</keyword>
<dbReference type="EMBL" id="CP009888">
    <property type="protein sequence ID" value="AIY63925.1"/>
    <property type="molecule type" value="Genomic_DNA"/>
</dbReference>
<name>A0A0A7EBC6_9GAMM</name>
<dbReference type="InterPro" id="IPR007313">
    <property type="entry name" value="FxsA"/>
</dbReference>
<sequence length="167" mass="18368">MFKALFFLFIVIPIVEIALLIQVSEVIGGWSTIALVIITAFVGAKLVKQQGTDALRNVQVQMAQGQMPAEELFAGLCVIIAGVLLLTPGIMTDVIGFLLLTPVVRKRLAANLMSQAKVKMTNPQQGGGFYYSSYTHTQTPERDQFSETHIHSNKPSNTLEGEFERKD</sequence>
<dbReference type="STRING" id="1348114.OM33_01195"/>
<dbReference type="Proteomes" id="UP000030341">
    <property type="component" value="Chromosome 1"/>
</dbReference>
<dbReference type="KEGG" id="pseo:OM33_01195"/>
<dbReference type="NCBIfam" id="NF008528">
    <property type="entry name" value="PRK11463.1-2"/>
    <property type="match status" value="1"/>
</dbReference>
<accession>A0A0A7EBC6</accession>
<proteinExistence type="predicted"/>
<evidence type="ECO:0000256" key="2">
    <source>
        <dbReference type="SAM" id="Phobius"/>
    </source>
</evidence>
<dbReference type="GO" id="GO:0016020">
    <property type="term" value="C:membrane"/>
    <property type="evidence" value="ECO:0007669"/>
    <property type="project" value="InterPro"/>
</dbReference>
<feature type="transmembrane region" description="Helical" evidence="2">
    <location>
        <begin position="72"/>
        <end position="100"/>
    </location>
</feature>
<protein>
    <submittedName>
        <fullName evidence="3">F exclusion suppressor</fullName>
    </submittedName>
</protein>
<dbReference type="PANTHER" id="PTHR35335">
    <property type="entry name" value="UPF0716 PROTEIN FXSA"/>
    <property type="match status" value="1"/>
</dbReference>
<dbReference type="eggNOG" id="COG3030">
    <property type="taxonomic scope" value="Bacteria"/>
</dbReference>
<organism evidence="3 4">
    <name type="scientific">Pseudoalteromonas piratica</name>
    <dbReference type="NCBI Taxonomy" id="1348114"/>
    <lineage>
        <taxon>Bacteria</taxon>
        <taxon>Pseudomonadati</taxon>
        <taxon>Pseudomonadota</taxon>
        <taxon>Gammaproteobacteria</taxon>
        <taxon>Alteromonadales</taxon>
        <taxon>Pseudoalteromonadaceae</taxon>
        <taxon>Pseudoalteromonas</taxon>
    </lineage>
</organism>
<dbReference type="RefSeq" id="WP_038637666.1">
    <property type="nucleotide sequence ID" value="NZ_CP009888.1"/>
</dbReference>
<evidence type="ECO:0000313" key="3">
    <source>
        <dbReference type="EMBL" id="AIY63925.1"/>
    </source>
</evidence>
<feature type="compositionally biased region" description="Basic and acidic residues" evidence="1">
    <location>
        <begin position="141"/>
        <end position="150"/>
    </location>
</feature>
<dbReference type="OrthoDB" id="9792788at2"/>
<dbReference type="Pfam" id="PF04186">
    <property type="entry name" value="FxsA"/>
    <property type="match status" value="1"/>
</dbReference>
<keyword evidence="4" id="KW-1185">Reference proteome</keyword>
<evidence type="ECO:0000313" key="4">
    <source>
        <dbReference type="Proteomes" id="UP000030341"/>
    </source>
</evidence>
<evidence type="ECO:0000256" key="1">
    <source>
        <dbReference type="SAM" id="MobiDB-lite"/>
    </source>
</evidence>
<dbReference type="PANTHER" id="PTHR35335:SF1">
    <property type="entry name" value="UPF0716 PROTEIN FXSA"/>
    <property type="match status" value="1"/>
</dbReference>
<keyword evidence="2" id="KW-0472">Membrane</keyword>
<gene>
    <name evidence="3" type="ORF">OM33_01195</name>
</gene>
<dbReference type="AlphaFoldDB" id="A0A0A7EBC6"/>